<evidence type="ECO:0000313" key="7">
    <source>
        <dbReference type="EMBL" id="BAM78902.1"/>
    </source>
</evidence>
<comment type="subcellular location">
    <subcellularLocation>
        <location evidence="1">Endomembrane system</location>
        <topology evidence="1">Multi-pass membrane protein</topology>
    </subcellularLocation>
</comment>
<dbReference type="Pfam" id="PF02487">
    <property type="entry name" value="CLN3"/>
    <property type="match status" value="1"/>
</dbReference>
<evidence type="ECO:0000256" key="1">
    <source>
        <dbReference type="ARBA" id="ARBA00004127"/>
    </source>
</evidence>
<evidence type="ECO:0000256" key="6">
    <source>
        <dbReference type="RuleBase" id="RU361113"/>
    </source>
</evidence>
<dbReference type="Proteomes" id="UP000007014">
    <property type="component" value="Chromosome 2"/>
</dbReference>
<dbReference type="AlphaFoldDB" id="M1VA27"/>
<dbReference type="GO" id="GO:0012505">
    <property type="term" value="C:endomembrane system"/>
    <property type="evidence" value="ECO:0007669"/>
    <property type="project" value="UniProtKB-SubCell"/>
</dbReference>
<dbReference type="RefSeq" id="XP_005535188.1">
    <property type="nucleotide sequence ID" value="XM_005535131.1"/>
</dbReference>
<dbReference type="KEGG" id="cme:CYME_CMB089C"/>
<dbReference type="OrthoDB" id="5965864at2759"/>
<dbReference type="PRINTS" id="PR01315">
    <property type="entry name" value="BATTENIN"/>
</dbReference>
<comment type="similarity">
    <text evidence="6">Belongs to the battenin family.</text>
</comment>
<dbReference type="Gramene" id="CMB089CT">
    <property type="protein sequence ID" value="CMB089CT"/>
    <property type="gene ID" value="CMB089C"/>
</dbReference>
<keyword evidence="4" id="KW-1133">Transmembrane helix</keyword>
<dbReference type="HOGENOM" id="CLU_1020682_0_0_1"/>
<evidence type="ECO:0000313" key="8">
    <source>
        <dbReference type="Proteomes" id="UP000007014"/>
    </source>
</evidence>
<reference evidence="7 8" key="2">
    <citation type="journal article" date="2007" name="BMC Biol.">
        <title>A 100%-complete sequence reveals unusually simple genomic features in the hot-spring red alga Cyanidioschyzon merolae.</title>
        <authorList>
            <person name="Nozaki H."/>
            <person name="Takano H."/>
            <person name="Misumi O."/>
            <person name="Terasawa K."/>
            <person name="Matsuzaki M."/>
            <person name="Maruyama S."/>
            <person name="Nishida K."/>
            <person name="Yagisawa F."/>
            <person name="Yoshida Y."/>
            <person name="Fujiwara T."/>
            <person name="Takio S."/>
            <person name="Tamura K."/>
            <person name="Chung S.J."/>
            <person name="Nakamura S."/>
            <person name="Kuroiwa H."/>
            <person name="Tanaka K."/>
            <person name="Sato N."/>
            <person name="Kuroiwa T."/>
        </authorList>
    </citation>
    <scope>NUCLEOTIDE SEQUENCE [LARGE SCALE GENOMIC DNA]</scope>
    <source>
        <strain evidence="7 8">10D</strain>
    </source>
</reference>
<evidence type="ECO:0000256" key="4">
    <source>
        <dbReference type="ARBA" id="ARBA00022989"/>
    </source>
</evidence>
<keyword evidence="3" id="KW-0812">Transmembrane</keyword>
<sequence length="273" mass="29704">MIAAAYQCLPSPQYSWQVSRTSGTWRPMKAVSDAEMGSYSRGEVQYATTEAGVSGEPHRALLLQLWRSFLLPLALVYFAEYSINQGVLPTFDGSPYFREVGSLDNAPASGDHGLYRRFQVIYQVAVFVSRSSIAVVRISRLWIFPVVQGMNLTLLSAAASGSRFFTKGFFSSRAIGCIVFLEGLLGGASYANTFWSIRHGTHPQAREWALAVSTVADAAGIAAASVFASFLECRLLAAQGRACNGFLEGASARAYRERIGTAAWKQSSLMYSS</sequence>
<organism evidence="7 8">
    <name type="scientific">Cyanidioschyzon merolae (strain NIES-3377 / 10D)</name>
    <name type="common">Unicellular red alga</name>
    <dbReference type="NCBI Taxonomy" id="280699"/>
    <lineage>
        <taxon>Eukaryota</taxon>
        <taxon>Rhodophyta</taxon>
        <taxon>Bangiophyceae</taxon>
        <taxon>Cyanidiales</taxon>
        <taxon>Cyanidiaceae</taxon>
        <taxon>Cyanidioschyzon</taxon>
    </lineage>
</organism>
<dbReference type="GO" id="GO:0016020">
    <property type="term" value="C:membrane"/>
    <property type="evidence" value="ECO:0007669"/>
    <property type="project" value="InterPro"/>
</dbReference>
<dbReference type="PANTHER" id="PTHR10981">
    <property type="entry name" value="BATTENIN"/>
    <property type="match status" value="1"/>
</dbReference>
<evidence type="ECO:0000256" key="5">
    <source>
        <dbReference type="ARBA" id="ARBA00023136"/>
    </source>
</evidence>
<dbReference type="PANTHER" id="PTHR10981:SF0">
    <property type="entry name" value="BATTENIN"/>
    <property type="match status" value="1"/>
</dbReference>
<dbReference type="STRING" id="280699.M1VA27"/>
<keyword evidence="5" id="KW-0472">Membrane</keyword>
<dbReference type="InterPro" id="IPR003492">
    <property type="entry name" value="Battenin_disease_Cln3"/>
</dbReference>
<reference evidence="7 8" key="1">
    <citation type="journal article" date="2004" name="Nature">
        <title>Genome sequence of the ultrasmall unicellular red alga Cyanidioschyzon merolae 10D.</title>
        <authorList>
            <person name="Matsuzaki M."/>
            <person name="Misumi O."/>
            <person name="Shin-i T."/>
            <person name="Maruyama S."/>
            <person name="Takahara M."/>
            <person name="Miyagishima S."/>
            <person name="Mori T."/>
            <person name="Nishida K."/>
            <person name="Yagisawa F."/>
            <person name="Nishida K."/>
            <person name="Yoshida Y."/>
            <person name="Nishimura Y."/>
            <person name="Nakao S."/>
            <person name="Kobayashi T."/>
            <person name="Momoyama Y."/>
            <person name="Higashiyama T."/>
            <person name="Minoda A."/>
            <person name="Sano M."/>
            <person name="Nomoto H."/>
            <person name="Oishi K."/>
            <person name="Hayashi H."/>
            <person name="Ohta F."/>
            <person name="Nishizaka S."/>
            <person name="Haga S."/>
            <person name="Miura S."/>
            <person name="Morishita T."/>
            <person name="Kabeya Y."/>
            <person name="Terasawa K."/>
            <person name="Suzuki Y."/>
            <person name="Ishii Y."/>
            <person name="Asakawa S."/>
            <person name="Takano H."/>
            <person name="Ohta N."/>
            <person name="Kuroiwa H."/>
            <person name="Tanaka K."/>
            <person name="Shimizu N."/>
            <person name="Sugano S."/>
            <person name="Sato N."/>
            <person name="Nozaki H."/>
            <person name="Ogasawara N."/>
            <person name="Kohara Y."/>
            <person name="Kuroiwa T."/>
        </authorList>
    </citation>
    <scope>NUCLEOTIDE SEQUENCE [LARGE SCALE GENOMIC DNA]</scope>
    <source>
        <strain evidence="7 8">10D</strain>
    </source>
</reference>
<dbReference type="GO" id="GO:0005773">
    <property type="term" value="C:vacuole"/>
    <property type="evidence" value="ECO:0007669"/>
    <property type="project" value="TreeGrafter"/>
</dbReference>
<evidence type="ECO:0000256" key="2">
    <source>
        <dbReference type="ARBA" id="ARBA00022448"/>
    </source>
</evidence>
<gene>
    <name evidence="7" type="ORF">CYME_CMB089C</name>
</gene>
<keyword evidence="2" id="KW-0813">Transport</keyword>
<dbReference type="GO" id="GO:0051453">
    <property type="term" value="P:regulation of intracellular pH"/>
    <property type="evidence" value="ECO:0007669"/>
    <property type="project" value="TreeGrafter"/>
</dbReference>
<dbReference type="EMBL" id="AP006484">
    <property type="protein sequence ID" value="BAM78902.1"/>
    <property type="molecule type" value="Genomic_DNA"/>
</dbReference>
<keyword evidence="8" id="KW-1185">Reference proteome</keyword>
<accession>M1VA27</accession>
<protein>
    <submittedName>
        <fullName evidence="7">Probable vacuolar pH control protein CLN3</fullName>
    </submittedName>
</protein>
<name>M1VA27_CYAM1</name>
<evidence type="ECO:0000256" key="3">
    <source>
        <dbReference type="ARBA" id="ARBA00022692"/>
    </source>
</evidence>
<dbReference type="eggNOG" id="KOG3880">
    <property type="taxonomic scope" value="Eukaryota"/>
</dbReference>
<dbReference type="GeneID" id="16992295"/>
<proteinExistence type="inferred from homology"/>